<name>A0ABS5PLR7_9FIRM</name>
<dbReference type="EMBL" id="JAHBCL010000007">
    <property type="protein sequence ID" value="MBS7526109.1"/>
    <property type="molecule type" value="Genomic_DNA"/>
</dbReference>
<dbReference type="RefSeq" id="WP_213235893.1">
    <property type="nucleotide sequence ID" value="NZ_JAHBCL010000007.1"/>
</dbReference>
<protein>
    <submittedName>
        <fullName evidence="2">Uncharacterized protein</fullName>
    </submittedName>
</protein>
<keyword evidence="1" id="KW-1133">Transmembrane helix</keyword>
<keyword evidence="1" id="KW-0812">Transmembrane</keyword>
<evidence type="ECO:0000256" key="1">
    <source>
        <dbReference type="SAM" id="Phobius"/>
    </source>
</evidence>
<feature type="transmembrane region" description="Helical" evidence="1">
    <location>
        <begin position="34"/>
        <end position="58"/>
    </location>
</feature>
<reference evidence="2 3" key="1">
    <citation type="submission" date="2021-05" db="EMBL/GenBank/DDBJ databases">
        <title>Fusibacter ferrireducens sp. nov., an anaerobic, sulfur- and Fe-reducing bacterium isolated from the mangrove sediment.</title>
        <authorList>
            <person name="Qiu D."/>
        </authorList>
    </citation>
    <scope>NUCLEOTIDE SEQUENCE [LARGE SCALE GENOMIC DNA]</scope>
    <source>
        <strain evidence="2 3">DSM 12116</strain>
    </source>
</reference>
<evidence type="ECO:0000313" key="2">
    <source>
        <dbReference type="EMBL" id="MBS7526109.1"/>
    </source>
</evidence>
<gene>
    <name evidence="2" type="ORF">KHM83_05435</name>
</gene>
<evidence type="ECO:0000313" key="3">
    <source>
        <dbReference type="Proteomes" id="UP000746471"/>
    </source>
</evidence>
<proteinExistence type="predicted"/>
<keyword evidence="1" id="KW-0472">Membrane</keyword>
<dbReference type="Proteomes" id="UP000746471">
    <property type="component" value="Unassembled WGS sequence"/>
</dbReference>
<accession>A0ABS5PLR7</accession>
<keyword evidence="3" id="KW-1185">Reference proteome</keyword>
<sequence length="74" mass="8390">MQRTIVPIIINGFFGPENIEMRHFEVTAKPFREVLPLVFLIGIMVLMGFFANSIFHFINAKELMAAVMTGGVYI</sequence>
<comment type="caution">
    <text evidence="2">The sequence shown here is derived from an EMBL/GenBank/DDBJ whole genome shotgun (WGS) entry which is preliminary data.</text>
</comment>
<organism evidence="2 3">
    <name type="scientific">Fusibacter paucivorans</name>
    <dbReference type="NCBI Taxonomy" id="76009"/>
    <lineage>
        <taxon>Bacteria</taxon>
        <taxon>Bacillati</taxon>
        <taxon>Bacillota</taxon>
        <taxon>Clostridia</taxon>
        <taxon>Eubacteriales</taxon>
        <taxon>Eubacteriales Family XII. Incertae Sedis</taxon>
        <taxon>Fusibacter</taxon>
    </lineage>
</organism>